<name>A0A4U0U9R9_9PEZI</name>
<dbReference type="CDD" id="cd04301">
    <property type="entry name" value="NAT_SF"/>
    <property type="match status" value="1"/>
</dbReference>
<dbReference type="InterPro" id="IPR016181">
    <property type="entry name" value="Acyl_CoA_acyltransferase"/>
</dbReference>
<keyword evidence="1" id="KW-0808">Transferase</keyword>
<feature type="compositionally biased region" description="Basic and acidic residues" evidence="3">
    <location>
        <begin position="1"/>
        <end position="12"/>
    </location>
</feature>
<proteinExistence type="predicted"/>
<feature type="compositionally biased region" description="Low complexity" evidence="3">
    <location>
        <begin position="172"/>
        <end position="202"/>
    </location>
</feature>
<evidence type="ECO:0000256" key="1">
    <source>
        <dbReference type="ARBA" id="ARBA00022679"/>
    </source>
</evidence>
<dbReference type="STRING" id="329885.A0A4U0U9R9"/>
<dbReference type="InterPro" id="IPR051635">
    <property type="entry name" value="SNAT-like"/>
</dbReference>
<dbReference type="GO" id="GO:0005737">
    <property type="term" value="C:cytoplasm"/>
    <property type="evidence" value="ECO:0007669"/>
    <property type="project" value="TreeGrafter"/>
</dbReference>
<dbReference type="GO" id="GO:0004059">
    <property type="term" value="F:aralkylamine N-acetyltransferase activity"/>
    <property type="evidence" value="ECO:0007669"/>
    <property type="project" value="TreeGrafter"/>
</dbReference>
<feature type="domain" description="N-acetyltransferase" evidence="4">
    <location>
        <begin position="209"/>
        <end position="289"/>
    </location>
</feature>
<dbReference type="InterPro" id="IPR000182">
    <property type="entry name" value="GNAT_dom"/>
</dbReference>
<accession>A0A4U0U9R9</accession>
<dbReference type="Pfam" id="PF13673">
    <property type="entry name" value="Acetyltransf_10"/>
    <property type="match status" value="1"/>
</dbReference>
<evidence type="ECO:0000313" key="5">
    <source>
        <dbReference type="EMBL" id="TKA31904.1"/>
    </source>
</evidence>
<dbReference type="Proteomes" id="UP000310066">
    <property type="component" value="Unassembled WGS sequence"/>
</dbReference>
<dbReference type="OrthoDB" id="30840at2759"/>
<dbReference type="Gene3D" id="3.40.630.30">
    <property type="match status" value="1"/>
</dbReference>
<dbReference type="AlphaFoldDB" id="A0A4U0U9R9"/>
<organism evidence="5 6">
    <name type="scientific">Friedmanniomyces endolithicus</name>
    <dbReference type="NCBI Taxonomy" id="329885"/>
    <lineage>
        <taxon>Eukaryota</taxon>
        <taxon>Fungi</taxon>
        <taxon>Dikarya</taxon>
        <taxon>Ascomycota</taxon>
        <taxon>Pezizomycotina</taxon>
        <taxon>Dothideomycetes</taxon>
        <taxon>Dothideomycetidae</taxon>
        <taxon>Mycosphaerellales</taxon>
        <taxon>Teratosphaeriaceae</taxon>
        <taxon>Friedmanniomyces</taxon>
    </lineage>
</organism>
<reference evidence="5 6" key="1">
    <citation type="submission" date="2017-03" db="EMBL/GenBank/DDBJ databases">
        <title>Genomes of endolithic fungi from Antarctica.</title>
        <authorList>
            <person name="Coleine C."/>
            <person name="Masonjones S."/>
            <person name="Stajich J.E."/>
        </authorList>
    </citation>
    <scope>NUCLEOTIDE SEQUENCE [LARGE SCALE GENOMIC DNA]</scope>
    <source>
        <strain evidence="5 6">CCFEE 5311</strain>
    </source>
</reference>
<comment type="caution">
    <text evidence="5">The sequence shown here is derived from an EMBL/GenBank/DDBJ whole genome shotgun (WGS) entry which is preliminary data.</text>
</comment>
<gene>
    <name evidence="5" type="ORF">B0A54_14798</name>
</gene>
<feature type="region of interest" description="Disordered" evidence="3">
    <location>
        <begin position="160"/>
        <end position="208"/>
    </location>
</feature>
<dbReference type="PANTHER" id="PTHR10908:SF0">
    <property type="entry name" value="SEROTONIN N-ACETYLTRANSFERASE"/>
    <property type="match status" value="1"/>
</dbReference>
<evidence type="ECO:0000313" key="6">
    <source>
        <dbReference type="Proteomes" id="UP000310066"/>
    </source>
</evidence>
<evidence type="ECO:0000256" key="2">
    <source>
        <dbReference type="ARBA" id="ARBA00023315"/>
    </source>
</evidence>
<evidence type="ECO:0000259" key="4">
    <source>
        <dbReference type="PROSITE" id="PS51186"/>
    </source>
</evidence>
<dbReference type="EMBL" id="NAJP01000093">
    <property type="protein sequence ID" value="TKA31904.1"/>
    <property type="molecule type" value="Genomic_DNA"/>
</dbReference>
<sequence length="294" mass="31792">MPRDLAALKEDTVQGMPQLTKTPEEVVDDGAESGPSSAPMDAVDEARMFRSLMKRHNTAGGGGGMNSKRDEIHPYTQTLSLSDIESCILLEEATFPPEERCTREKFHYRLRHCGELSLGIFTSLTDSTVPTAATASPVYSGAPKRKSVLLGHIIATKTTNPTVKDEDMAVPSSSSSSSTPTVNPASESNSTSAPPSSPAAPRSGHKEEGRTLAIHSLAILPQYQRHGLGRTLLQAYLQRMESHAIGDRAALIAHEGLVPFYERFGFVNQGRSGVEFAGGGWWDMVRELEVGKEE</sequence>
<dbReference type="PROSITE" id="PS51186">
    <property type="entry name" value="GNAT"/>
    <property type="match status" value="1"/>
</dbReference>
<feature type="region of interest" description="Disordered" evidence="3">
    <location>
        <begin position="1"/>
        <end position="40"/>
    </location>
</feature>
<protein>
    <recommendedName>
        <fullName evidence="4">N-acetyltransferase domain-containing protein</fullName>
    </recommendedName>
</protein>
<evidence type="ECO:0000256" key="3">
    <source>
        <dbReference type="SAM" id="MobiDB-lite"/>
    </source>
</evidence>
<dbReference type="PANTHER" id="PTHR10908">
    <property type="entry name" value="SEROTONIN N-ACETYLTRANSFERASE"/>
    <property type="match status" value="1"/>
</dbReference>
<keyword evidence="2" id="KW-0012">Acyltransferase</keyword>
<dbReference type="SUPFAM" id="SSF55729">
    <property type="entry name" value="Acyl-CoA N-acyltransferases (Nat)"/>
    <property type="match status" value="1"/>
</dbReference>